<feature type="transmembrane region" description="Helical" evidence="1">
    <location>
        <begin position="45"/>
        <end position="67"/>
    </location>
</feature>
<comment type="caution">
    <text evidence="2">The sequence shown here is derived from an EMBL/GenBank/DDBJ whole genome shotgun (WGS) entry which is preliminary data.</text>
</comment>
<name>A0A644W1H7_9ZZZZ</name>
<dbReference type="EMBL" id="VSSQ01000555">
    <property type="protein sequence ID" value="MPL97428.1"/>
    <property type="molecule type" value="Genomic_DNA"/>
</dbReference>
<feature type="transmembrane region" description="Helical" evidence="1">
    <location>
        <begin position="7"/>
        <end position="25"/>
    </location>
</feature>
<reference evidence="2" key="1">
    <citation type="submission" date="2019-08" db="EMBL/GenBank/DDBJ databases">
        <authorList>
            <person name="Kucharzyk K."/>
            <person name="Murdoch R.W."/>
            <person name="Higgins S."/>
            <person name="Loffler F."/>
        </authorList>
    </citation>
    <scope>NUCLEOTIDE SEQUENCE</scope>
</reference>
<evidence type="ECO:0000256" key="1">
    <source>
        <dbReference type="SAM" id="Phobius"/>
    </source>
</evidence>
<accession>A0A644W1H7</accession>
<sequence>MRLVKKFYPLILFILITCIGAIRKYQINSYEVSVGKPTMTGTFTFMAYGIIAIIILIASLLILRISLIKENTISKYIKLIFIITVIILSTPAIIAILTFFR</sequence>
<evidence type="ECO:0000313" key="2">
    <source>
        <dbReference type="EMBL" id="MPL97428.1"/>
    </source>
</evidence>
<feature type="transmembrane region" description="Helical" evidence="1">
    <location>
        <begin position="79"/>
        <end position="100"/>
    </location>
</feature>
<keyword evidence="1" id="KW-0472">Membrane</keyword>
<dbReference type="AlphaFoldDB" id="A0A644W1H7"/>
<organism evidence="2">
    <name type="scientific">bioreactor metagenome</name>
    <dbReference type="NCBI Taxonomy" id="1076179"/>
    <lineage>
        <taxon>unclassified sequences</taxon>
        <taxon>metagenomes</taxon>
        <taxon>ecological metagenomes</taxon>
    </lineage>
</organism>
<protein>
    <submittedName>
        <fullName evidence="2">Uncharacterized protein</fullName>
    </submittedName>
</protein>
<proteinExistence type="predicted"/>
<keyword evidence="1" id="KW-1133">Transmembrane helix</keyword>
<gene>
    <name evidence="2" type="ORF">SDC9_43619</name>
</gene>
<keyword evidence="1" id="KW-0812">Transmembrane</keyword>